<evidence type="ECO:0000256" key="1">
    <source>
        <dbReference type="ARBA" id="ARBA00004477"/>
    </source>
</evidence>
<evidence type="ECO:0000256" key="2">
    <source>
        <dbReference type="ARBA" id="ARBA00005512"/>
    </source>
</evidence>
<evidence type="ECO:0000256" key="8">
    <source>
        <dbReference type="RuleBase" id="RU361229"/>
    </source>
</evidence>
<evidence type="ECO:0000259" key="10">
    <source>
        <dbReference type="Pfam" id="PF25179"/>
    </source>
</evidence>
<dbReference type="EMBL" id="GFDF01002605">
    <property type="protein sequence ID" value="JAV11479.1"/>
    <property type="molecule type" value="Transcribed_RNA"/>
</dbReference>
<feature type="transmembrane region" description="Helical" evidence="8">
    <location>
        <begin position="235"/>
        <end position="258"/>
    </location>
</feature>
<reference evidence="11" key="1">
    <citation type="submission" date="2016-12" db="EMBL/GenBank/DDBJ databases">
        <title>An insight into the sialome and mialome of the sand fly, Nyssomyia neivai.</title>
        <authorList>
            <person name="Sebastian V."/>
            <person name="Goulart T.M."/>
            <person name="Oliveira W."/>
            <person name="Calvo E."/>
            <person name="Oliveira L.F."/>
            <person name="Pinto M.C."/>
            <person name="Rosselino A.M."/>
            <person name="Ribeiro J.M."/>
        </authorList>
    </citation>
    <scope>NUCLEOTIDE SEQUENCE</scope>
</reference>
<comment type="subcellular location">
    <subcellularLocation>
        <location evidence="1 8">Endoplasmic reticulum membrane</location>
        <topology evidence="1 8">Multi-pass membrane protein</topology>
    </subcellularLocation>
</comment>
<evidence type="ECO:0000256" key="4">
    <source>
        <dbReference type="ARBA" id="ARBA00022824"/>
    </source>
</evidence>
<feature type="transmembrane region" description="Helical" evidence="8">
    <location>
        <begin position="50"/>
        <end position="72"/>
    </location>
</feature>
<name>A0A1L8DYI6_9DIPT</name>
<feature type="transmembrane region" description="Helical" evidence="8">
    <location>
        <begin position="319"/>
        <end position="343"/>
    </location>
</feature>
<dbReference type="InterPro" id="IPR057433">
    <property type="entry name" value="LMF1/2_C"/>
</dbReference>
<keyword evidence="5 8" id="KW-1133">Transmembrane helix</keyword>
<dbReference type="GO" id="GO:0051604">
    <property type="term" value="P:protein maturation"/>
    <property type="evidence" value="ECO:0007669"/>
    <property type="project" value="InterPro"/>
</dbReference>
<proteinExistence type="inferred from homology"/>
<feature type="domain" description="Lipase maturation factor 1/2 C-terminal" evidence="10">
    <location>
        <begin position="409"/>
        <end position="545"/>
    </location>
</feature>
<keyword evidence="4 8" id="KW-0256">Endoplasmic reticulum</keyword>
<evidence type="ECO:0000256" key="7">
    <source>
        <dbReference type="ARBA" id="ARBA00023180"/>
    </source>
</evidence>
<protein>
    <recommendedName>
        <fullName evidence="8">Lipase maturation factor</fullName>
    </recommendedName>
</protein>
<evidence type="ECO:0000259" key="9">
    <source>
        <dbReference type="Pfam" id="PF06762"/>
    </source>
</evidence>
<feature type="transmembrane region" description="Helical" evidence="8">
    <location>
        <begin position="78"/>
        <end position="97"/>
    </location>
</feature>
<keyword evidence="6 8" id="KW-0472">Membrane</keyword>
<dbReference type="InterPro" id="IPR057434">
    <property type="entry name" value="LMF1/2_N"/>
</dbReference>
<keyword evidence="3 8" id="KW-0812">Transmembrane</keyword>
<feature type="transmembrane region" description="Helical" evidence="8">
    <location>
        <begin position="355"/>
        <end position="378"/>
    </location>
</feature>
<accession>A0A1L8DYI6</accession>
<feature type="transmembrane region" description="Helical" evidence="8">
    <location>
        <begin position="209"/>
        <end position="229"/>
    </location>
</feature>
<comment type="similarity">
    <text evidence="2 8">Belongs to the lipase maturation factor family.</text>
</comment>
<feature type="transmembrane region" description="Helical" evidence="8">
    <location>
        <begin position="279"/>
        <end position="299"/>
    </location>
</feature>
<evidence type="ECO:0000313" key="11">
    <source>
        <dbReference type="EMBL" id="JAV11479.1"/>
    </source>
</evidence>
<evidence type="ECO:0000256" key="5">
    <source>
        <dbReference type="ARBA" id="ARBA00022989"/>
    </source>
</evidence>
<evidence type="ECO:0000256" key="3">
    <source>
        <dbReference type="ARBA" id="ARBA00022692"/>
    </source>
</evidence>
<evidence type="ECO:0000256" key="6">
    <source>
        <dbReference type="ARBA" id="ARBA00023136"/>
    </source>
</evidence>
<dbReference type="InterPro" id="IPR009613">
    <property type="entry name" value="LMF"/>
</dbReference>
<dbReference type="Pfam" id="PF25179">
    <property type="entry name" value="LMF1_C"/>
    <property type="match status" value="1"/>
</dbReference>
<dbReference type="PANTHER" id="PTHR14463:SF5">
    <property type="entry name" value="LIPASE MATURATION FACTOR 2"/>
    <property type="match status" value="1"/>
</dbReference>
<comment type="function">
    <text evidence="8">Involved in the maturation of specific proteins in the endoplasmic reticulum.</text>
</comment>
<sequence>MCAIYLVAFLSFYHQNEGLFGDNGILPARIHISNTAKITAMQKRPSLLHFAYYLGIDTASMVDFLALAGVLISFVGFISQSFCLMSTFAALWALYYSITQVMQVFSNQADLLLLEAGALLLLLAPVSNTRRETPTDRIGLLMIRWLLFRFMFVSGGVKLATSCPQWWSLTALERHFETLPLPTPLAWYAYYLPSHYNQLGMVFTNLSELLVPWLFLSPLLSMRTVAFYWHMFLQFHIIITGNYGFLNFLIVILLFALLDDTHFLRPRTEGVWKERLRTVFKVIVFLAIGYAGFFLYGIGFKNGQFTFKLKFKKADYDHFFASALRISPLLPLVGVIVTFMYEMMGHPLIRRAKSLLGMFYTILTTSFFLLCCIGLIGMSTVPHRNAHKDSNISHTEVGYMYSKFQHLSLVNEYGKHLREIRPGRLEVILQHADNIEGPWEEYEFQYKPGNVNYSLPMAGPYLPRLDFQFYDVAGAPIDRHPWIYALALRLLTNEPSVKNLLSSRNFPRQPPKFVKATLYEFHYTSWNERNNVAYWTRQPAGEFLPPCSVDDATLQARLKALKIPLKYKVPPVTNAVLKNALVFVRKQATLIEGSFFVFTFLALGFAIIATNRRN</sequence>
<dbReference type="Pfam" id="PF06762">
    <property type="entry name" value="LMF1"/>
    <property type="match status" value="1"/>
</dbReference>
<feature type="transmembrane region" description="Helical" evidence="8">
    <location>
        <begin position="588"/>
        <end position="609"/>
    </location>
</feature>
<keyword evidence="7" id="KW-0325">Glycoprotein</keyword>
<feature type="domain" description="Lipase maturation factor 1/2 N-terminal" evidence="9">
    <location>
        <begin position="106"/>
        <end position="263"/>
    </location>
</feature>
<dbReference type="GO" id="GO:0005789">
    <property type="term" value="C:endoplasmic reticulum membrane"/>
    <property type="evidence" value="ECO:0007669"/>
    <property type="project" value="UniProtKB-SubCell"/>
</dbReference>
<dbReference type="PANTHER" id="PTHR14463">
    <property type="entry name" value="LIPASE MATURATION FACTOR"/>
    <property type="match status" value="1"/>
</dbReference>
<organism evidence="11">
    <name type="scientific">Nyssomyia neivai</name>
    <dbReference type="NCBI Taxonomy" id="330878"/>
    <lineage>
        <taxon>Eukaryota</taxon>
        <taxon>Metazoa</taxon>
        <taxon>Ecdysozoa</taxon>
        <taxon>Arthropoda</taxon>
        <taxon>Hexapoda</taxon>
        <taxon>Insecta</taxon>
        <taxon>Pterygota</taxon>
        <taxon>Neoptera</taxon>
        <taxon>Endopterygota</taxon>
        <taxon>Diptera</taxon>
        <taxon>Nematocera</taxon>
        <taxon>Psychodoidea</taxon>
        <taxon>Psychodidae</taxon>
        <taxon>Nyssomyia</taxon>
    </lineage>
</organism>
<dbReference type="AlphaFoldDB" id="A0A1L8DYI6"/>